<dbReference type="RefSeq" id="WP_095641457.1">
    <property type="nucleotide sequence ID" value="NZ_NSJZ01000038.1"/>
</dbReference>
<dbReference type="InterPro" id="IPR009241">
    <property type="entry name" value="HigB-like"/>
</dbReference>
<sequence length="121" mass="14042">MAWEIEYTDEFGTWWVTLTEAEQEDVDAYVQRLEARGPNLPYPHSSGINGSRHDHMRELRVQSHGNPFRVFYAFDPRRTAILLIGGDKTGNDRFYEEMIPVADDLYDQHIDALQAEGLIRT</sequence>
<dbReference type="EMBL" id="NSJZ01000038">
    <property type="protein sequence ID" value="PAU95020.1"/>
    <property type="molecule type" value="Genomic_DNA"/>
</dbReference>
<keyword evidence="2" id="KW-1185">Reference proteome</keyword>
<evidence type="ECO:0000313" key="2">
    <source>
        <dbReference type="Proteomes" id="UP000218023"/>
    </source>
</evidence>
<dbReference type="Pfam" id="PF05973">
    <property type="entry name" value="Gp49"/>
    <property type="match status" value="1"/>
</dbReference>
<evidence type="ECO:0000313" key="1">
    <source>
        <dbReference type="EMBL" id="PAU95020.1"/>
    </source>
</evidence>
<name>A0A2A2GCW8_9RHOB</name>
<proteinExistence type="predicted"/>
<comment type="caution">
    <text evidence="1">The sequence shown here is derived from an EMBL/GenBank/DDBJ whole genome shotgun (WGS) entry which is preliminary data.</text>
</comment>
<dbReference type="AlphaFoldDB" id="A0A2A2GCW8"/>
<gene>
    <name evidence="1" type="ORF">CK240_16815</name>
</gene>
<dbReference type="OrthoDB" id="330810at2"/>
<reference evidence="1 2" key="1">
    <citation type="submission" date="2017-09" db="EMBL/GenBank/DDBJ databases">
        <title>Paracoccus alkalisoli sp. nov., isolated from saline alkaline soil.</title>
        <authorList>
            <person name="Dong X."/>
            <person name="Zhang G."/>
        </authorList>
    </citation>
    <scope>NUCLEOTIDE SEQUENCE [LARGE SCALE GENOMIC DNA]</scope>
    <source>
        <strain evidence="1 2">WN007</strain>
    </source>
</reference>
<dbReference type="Proteomes" id="UP000218023">
    <property type="component" value="Unassembled WGS sequence"/>
</dbReference>
<organism evidence="1 2">
    <name type="scientific">Paracoccus salipaludis</name>
    <dbReference type="NCBI Taxonomy" id="2032623"/>
    <lineage>
        <taxon>Bacteria</taxon>
        <taxon>Pseudomonadati</taxon>
        <taxon>Pseudomonadota</taxon>
        <taxon>Alphaproteobacteria</taxon>
        <taxon>Rhodobacterales</taxon>
        <taxon>Paracoccaceae</taxon>
        <taxon>Paracoccus</taxon>
    </lineage>
</organism>
<protein>
    <submittedName>
        <fullName evidence="1">Addiction module toxin RelE</fullName>
    </submittedName>
</protein>
<accession>A0A2A2GCW8</accession>